<reference evidence="2 3" key="1">
    <citation type="submission" date="2024-09" db="EMBL/GenBank/DDBJ databases">
        <title>Floridaenema gen nov. (Aerosakkonemataceae, Aerosakkonematales ord. nov., Cyanobacteria) from benthic tropical and subtropical fresh waters, with the description of four new species.</title>
        <authorList>
            <person name="Moretto J.A."/>
            <person name="Berthold D.E."/>
            <person name="Lefler F.W."/>
            <person name="Huang I.-S."/>
            <person name="Laughinghouse H. IV."/>
        </authorList>
    </citation>
    <scope>NUCLEOTIDE SEQUENCE [LARGE SCALE GENOMIC DNA]</scope>
    <source>
        <strain evidence="2 3">BLCC-F167</strain>
    </source>
</reference>
<accession>A0ABV4WK63</accession>
<organism evidence="2 3">
    <name type="scientific">Floridaenema evergladense BLCC-F167</name>
    <dbReference type="NCBI Taxonomy" id="3153639"/>
    <lineage>
        <taxon>Bacteria</taxon>
        <taxon>Bacillati</taxon>
        <taxon>Cyanobacteriota</taxon>
        <taxon>Cyanophyceae</taxon>
        <taxon>Oscillatoriophycideae</taxon>
        <taxon>Aerosakkonematales</taxon>
        <taxon>Aerosakkonemataceae</taxon>
        <taxon>Floridanema</taxon>
        <taxon>Floridanema evergladense</taxon>
    </lineage>
</organism>
<dbReference type="Pfam" id="PF04717">
    <property type="entry name" value="Phage_base_V"/>
    <property type="match status" value="1"/>
</dbReference>
<dbReference type="RefSeq" id="WP_413277760.1">
    <property type="nucleotide sequence ID" value="NZ_JBHFNT010000106.1"/>
</dbReference>
<dbReference type="InterPro" id="IPR037026">
    <property type="entry name" value="Vgr_OB-fold_dom_sf"/>
</dbReference>
<sequence length="195" mass="21176">MTQMNGVVMGIVKSLDDPQNLGRVQVYFPWLSETNQSYWARIATLMAGSQRGSWFMPEVNDEVLVAFEHGNSQHPYIVGCLWNGESKPPNQGIDRQVRRLQTVSGHILEFDDRPGQEKIILKTKTGNEISITETPSGINISTLTGTLTVNCLQANITASSIFTVTAPLAQFSGVVQAASFTGAAYTPAPGNTFGL</sequence>
<keyword evidence="3" id="KW-1185">Reference proteome</keyword>
<proteinExistence type="predicted"/>
<comment type="caution">
    <text evidence="2">The sequence shown here is derived from an EMBL/GenBank/DDBJ whole genome shotgun (WGS) entry which is preliminary data.</text>
</comment>
<evidence type="ECO:0000313" key="2">
    <source>
        <dbReference type="EMBL" id="MFB2835346.1"/>
    </source>
</evidence>
<dbReference type="SUPFAM" id="SSF69349">
    <property type="entry name" value="Phage fibre proteins"/>
    <property type="match status" value="1"/>
</dbReference>
<feature type="domain" description="Gp5/Type VI secretion system Vgr protein OB-fold" evidence="1">
    <location>
        <begin position="9"/>
        <end position="82"/>
    </location>
</feature>
<dbReference type="SUPFAM" id="SSF69255">
    <property type="entry name" value="gp5 N-terminal domain-like"/>
    <property type="match status" value="1"/>
</dbReference>
<gene>
    <name evidence="2" type="ORF">ACE1CA_12515</name>
</gene>
<dbReference type="Proteomes" id="UP001576780">
    <property type="component" value="Unassembled WGS sequence"/>
</dbReference>
<name>A0ABV4WK63_9CYAN</name>
<evidence type="ECO:0000313" key="3">
    <source>
        <dbReference type="Proteomes" id="UP001576780"/>
    </source>
</evidence>
<dbReference type="InterPro" id="IPR006531">
    <property type="entry name" value="Gp5/Vgr_OB"/>
</dbReference>
<evidence type="ECO:0000259" key="1">
    <source>
        <dbReference type="Pfam" id="PF04717"/>
    </source>
</evidence>
<protein>
    <submittedName>
        <fullName evidence="2">Phage baseplate assembly protein V</fullName>
    </submittedName>
</protein>
<dbReference type="Gene3D" id="2.40.50.230">
    <property type="entry name" value="Gp5 N-terminal domain"/>
    <property type="match status" value="1"/>
</dbReference>
<dbReference type="EMBL" id="JBHFNT010000106">
    <property type="protein sequence ID" value="MFB2835346.1"/>
    <property type="molecule type" value="Genomic_DNA"/>
</dbReference>